<proteinExistence type="predicted"/>
<dbReference type="RefSeq" id="WP_028931217.1">
    <property type="nucleotide sequence ID" value="NZ_AUII01000022.1"/>
</dbReference>
<dbReference type="Gene3D" id="3.90.1200.10">
    <property type="match status" value="1"/>
</dbReference>
<keyword evidence="3" id="KW-1185">Reference proteome</keyword>
<sequence>MSRASPQDRLLPDDVWLPAVARRLGGQVTVTGHGLLDGGSVAAAVQRVDLDVDGRATAVVVKPATAAEVAAMRALAVVIDLERPRLLAVGPDWLVLPYYDGMPLAEGPQVPAEVWSALARVHAHWLGKRPRGLPVVDAAWWRRQCLDRIRPAALGAGERTGDPVYGEVAEALGAWAEDPRIRLALGVVPRTLIHGDAHRGNILVGPDGAVLVDWGNARVAPAGVDLAVLRAQGATDLTTYRTLFAELTGGGPGPEPAEVERCLSEVYAPVGYLGFAADHLGAARVAELAAMAERALSELGPALAAFRR</sequence>
<dbReference type="InterPro" id="IPR011009">
    <property type="entry name" value="Kinase-like_dom_sf"/>
</dbReference>
<name>A0A511D2U4_9PSEU</name>
<dbReference type="SUPFAM" id="SSF56112">
    <property type="entry name" value="Protein kinase-like (PK-like)"/>
    <property type="match status" value="1"/>
</dbReference>
<dbReference type="Proteomes" id="UP000321328">
    <property type="component" value="Unassembled WGS sequence"/>
</dbReference>
<dbReference type="AlphaFoldDB" id="A0A511D2U4"/>
<evidence type="ECO:0000259" key="1">
    <source>
        <dbReference type="Pfam" id="PF01636"/>
    </source>
</evidence>
<dbReference type="STRING" id="1123024.GCA_000423625_03817"/>
<comment type="caution">
    <text evidence="2">The sequence shown here is derived from an EMBL/GenBank/DDBJ whole genome shotgun (WGS) entry which is preliminary data.</text>
</comment>
<feature type="domain" description="Aminoglycoside phosphotransferase" evidence="1">
    <location>
        <begin position="65"/>
        <end position="232"/>
    </location>
</feature>
<reference evidence="2 3" key="1">
    <citation type="submission" date="2019-07" db="EMBL/GenBank/DDBJ databases">
        <title>Whole genome shotgun sequence of Pseudonocardia asaccharolytica NBRC 16224.</title>
        <authorList>
            <person name="Hosoyama A."/>
            <person name="Uohara A."/>
            <person name="Ohji S."/>
            <person name="Ichikawa N."/>
        </authorList>
    </citation>
    <scope>NUCLEOTIDE SEQUENCE [LARGE SCALE GENOMIC DNA]</scope>
    <source>
        <strain evidence="2 3">NBRC 16224</strain>
    </source>
</reference>
<dbReference type="InterPro" id="IPR002575">
    <property type="entry name" value="Aminoglycoside_PTrfase"/>
</dbReference>
<dbReference type="EMBL" id="BJVI01000031">
    <property type="protein sequence ID" value="GEL19102.1"/>
    <property type="molecule type" value="Genomic_DNA"/>
</dbReference>
<evidence type="ECO:0000313" key="2">
    <source>
        <dbReference type="EMBL" id="GEL19102.1"/>
    </source>
</evidence>
<dbReference type="OrthoDB" id="3723194at2"/>
<dbReference type="Pfam" id="PF01636">
    <property type="entry name" value="APH"/>
    <property type="match status" value="1"/>
</dbReference>
<accession>A0A511D2U4</accession>
<protein>
    <recommendedName>
        <fullName evidence="1">Aminoglycoside phosphotransferase domain-containing protein</fullName>
    </recommendedName>
</protein>
<gene>
    <name evidence="2" type="ORF">PA7_29390</name>
</gene>
<organism evidence="2 3">
    <name type="scientific">Pseudonocardia asaccharolytica DSM 44247 = NBRC 16224</name>
    <dbReference type="NCBI Taxonomy" id="1123024"/>
    <lineage>
        <taxon>Bacteria</taxon>
        <taxon>Bacillati</taxon>
        <taxon>Actinomycetota</taxon>
        <taxon>Actinomycetes</taxon>
        <taxon>Pseudonocardiales</taxon>
        <taxon>Pseudonocardiaceae</taxon>
        <taxon>Pseudonocardia</taxon>
    </lineage>
</organism>
<evidence type="ECO:0000313" key="3">
    <source>
        <dbReference type="Proteomes" id="UP000321328"/>
    </source>
</evidence>